<evidence type="ECO:0000256" key="1">
    <source>
        <dbReference type="SAM" id="Phobius"/>
    </source>
</evidence>
<organism evidence="2 3">
    <name type="scientific">Salarchaeum japonicum</name>
    <dbReference type="NCBI Taxonomy" id="555573"/>
    <lineage>
        <taxon>Archaea</taxon>
        <taxon>Methanobacteriati</taxon>
        <taxon>Methanobacteriota</taxon>
        <taxon>Stenosarchaea group</taxon>
        <taxon>Halobacteria</taxon>
        <taxon>Halobacteriales</taxon>
        <taxon>Halobacteriaceae</taxon>
    </lineage>
</organism>
<feature type="transmembrane region" description="Helical" evidence="1">
    <location>
        <begin position="6"/>
        <end position="26"/>
    </location>
</feature>
<comment type="caution">
    <text evidence="2">The sequence shown here is derived from an EMBL/GenBank/DDBJ whole genome shotgun (WGS) entry which is preliminary data.</text>
</comment>
<keyword evidence="3" id="KW-1185">Reference proteome</keyword>
<dbReference type="AlphaFoldDB" id="A0AAV3T058"/>
<accession>A0AAV3T058</accession>
<evidence type="ECO:0000313" key="3">
    <source>
        <dbReference type="Proteomes" id="UP001500194"/>
    </source>
</evidence>
<protein>
    <submittedName>
        <fullName evidence="2">Uncharacterized protein</fullName>
    </submittedName>
</protein>
<keyword evidence="1" id="KW-0472">Membrane</keyword>
<name>A0AAV3T058_9EURY</name>
<keyword evidence="1" id="KW-1133">Transmembrane helix</keyword>
<reference evidence="2 3" key="1">
    <citation type="journal article" date="2019" name="Int. J. Syst. Evol. Microbiol.">
        <title>The Global Catalogue of Microorganisms (GCM) 10K type strain sequencing project: providing services to taxonomists for standard genome sequencing and annotation.</title>
        <authorList>
            <consortium name="The Broad Institute Genomics Platform"/>
            <consortium name="The Broad Institute Genome Sequencing Center for Infectious Disease"/>
            <person name="Wu L."/>
            <person name="Ma J."/>
        </authorList>
    </citation>
    <scope>NUCLEOTIDE SEQUENCE [LARGE SCALE GENOMIC DNA]</scope>
    <source>
        <strain evidence="2 3">JCM 16327</strain>
    </source>
</reference>
<evidence type="ECO:0000313" key="2">
    <source>
        <dbReference type="EMBL" id="GAA0649571.1"/>
    </source>
</evidence>
<dbReference type="RefSeq" id="WP_264476814.1">
    <property type="nucleotide sequence ID" value="NZ_BAAADU010000002.1"/>
</dbReference>
<dbReference type="EMBL" id="BAAADU010000002">
    <property type="protein sequence ID" value="GAA0649571.1"/>
    <property type="molecule type" value="Genomic_DNA"/>
</dbReference>
<gene>
    <name evidence="2" type="ORF">GCM10009019_10380</name>
</gene>
<dbReference type="Proteomes" id="UP001500194">
    <property type="component" value="Unassembled WGS sequence"/>
</dbReference>
<dbReference type="InterPro" id="IPR057181">
    <property type="entry name" value="DUF7859"/>
</dbReference>
<dbReference type="GeneID" id="76042415"/>
<keyword evidence="1" id="KW-0812">Transmembrane</keyword>
<sequence>MLPGDPVFYAIAGIFVAFVLYVYRFLTRTVSGFRDGFQDGKN</sequence>
<dbReference type="Pfam" id="PF25258">
    <property type="entry name" value="DUF7859"/>
    <property type="match status" value="1"/>
</dbReference>
<proteinExistence type="predicted"/>